<sequence>MNPPNRRQALATLGALAFAGGATSARAQAARLQSWPLNTPSRTGIHDVAPAPDGGVWFTAQRSGHLGWFDPKTGRSELIALGRGSSPHGVIQGPDKAAWITDSGQNAIVRVAWPERSVRVFALPDGSDNANLNTCAFDGDGDLWFTGQRGVVGKVALKTGTVTVKEAPRGRGPYGICATPAGEVWWCSLAGSFIARIDRKTRDSTVVAPPTKDQGARRVWSDSHGRIWVSEWNSGQLSVHDPAARTPAQAWRMWKLPGDAPRCYAVYVDQRDIVWSSDFGGNAVFRFDPSTERFERFGFPREAVGIRQILGRPGEVWLPESGTEHISVIRTA</sequence>
<proteinExistence type="inferred from homology"/>
<keyword evidence="1 5" id="KW-0479">Metal-binding</keyword>
<evidence type="ECO:0000256" key="1">
    <source>
        <dbReference type="ARBA" id="ARBA00022723"/>
    </source>
</evidence>
<dbReference type="PROSITE" id="PS51318">
    <property type="entry name" value="TAT"/>
    <property type="match status" value="1"/>
</dbReference>
<dbReference type="GO" id="GO:0046677">
    <property type="term" value="P:response to antibiotic"/>
    <property type="evidence" value="ECO:0007669"/>
    <property type="project" value="UniProtKB-UniRule"/>
</dbReference>
<keyword evidence="2 5" id="KW-0460">Magnesium</keyword>
<feature type="chain" id="PRO_5006836474" description="Virginiamycin B lyase" evidence="6">
    <location>
        <begin position="30"/>
        <end position="332"/>
    </location>
</feature>
<dbReference type="InterPro" id="IPR015943">
    <property type="entry name" value="WD40/YVTN_repeat-like_dom_sf"/>
</dbReference>
<dbReference type="Pfam" id="PF24684">
    <property type="entry name" value="Vgb_lyase"/>
    <property type="match status" value="1"/>
</dbReference>
<evidence type="ECO:0000256" key="3">
    <source>
        <dbReference type="ARBA" id="ARBA00023239"/>
    </source>
</evidence>
<name>A0A0U3BBA8_9BACT</name>
<evidence type="ECO:0000256" key="4">
    <source>
        <dbReference type="ARBA" id="ARBA00023251"/>
    </source>
</evidence>
<comment type="subunit">
    <text evidence="5">Monomer.</text>
</comment>
<dbReference type="GO" id="GO:0000287">
    <property type="term" value="F:magnesium ion binding"/>
    <property type="evidence" value="ECO:0007669"/>
    <property type="project" value="UniProtKB-UniRule"/>
</dbReference>
<feature type="signal peptide" evidence="6">
    <location>
        <begin position="1"/>
        <end position="29"/>
    </location>
</feature>
<protein>
    <recommendedName>
        <fullName evidence="5">Virginiamycin B lyase</fullName>
        <ecNumber evidence="5">4.2.99.-</ecNumber>
    </recommendedName>
    <alternativeName>
        <fullName evidence="5">Streptogramin B lyase</fullName>
    </alternativeName>
</protein>
<dbReference type="InterPro" id="IPR051344">
    <property type="entry name" value="Vgb"/>
</dbReference>
<evidence type="ECO:0000256" key="2">
    <source>
        <dbReference type="ARBA" id="ARBA00022842"/>
    </source>
</evidence>
<comment type="cofactor">
    <cofactor evidence="5">
        <name>Mg(2+)</name>
        <dbReference type="ChEBI" id="CHEBI:18420"/>
    </cofactor>
</comment>
<comment type="function">
    <text evidence="5">Inactivates the type B streptogramin antibiotics by linearizing the lactone ring at the ester linkage, generating a free phenylglycine carboxylate and converting the threonyl moiety into 2-amino-butenoic acid.</text>
</comment>
<dbReference type="EC" id="4.2.99.-" evidence="5"/>
<evidence type="ECO:0000256" key="5">
    <source>
        <dbReference type="PIRNR" id="PIRNR026412"/>
    </source>
</evidence>
<organism evidence="7">
    <name type="scientific">uncultured bacterium 3</name>
    <dbReference type="NCBI Taxonomy" id="1748275"/>
    <lineage>
        <taxon>Bacteria</taxon>
        <taxon>environmental samples</taxon>
    </lineage>
</organism>
<dbReference type="EMBL" id="KT944255">
    <property type="protein sequence ID" value="ALV86293.1"/>
    <property type="molecule type" value="Genomic_DNA"/>
</dbReference>
<dbReference type="AlphaFoldDB" id="A0A0U3BBA8"/>
<keyword evidence="6" id="KW-0732">Signal</keyword>
<dbReference type="InterPro" id="IPR011217">
    <property type="entry name" value="Vgb_bact"/>
</dbReference>
<dbReference type="GO" id="GO:0016835">
    <property type="term" value="F:carbon-oxygen lyase activity"/>
    <property type="evidence" value="ECO:0007669"/>
    <property type="project" value="UniProtKB-UniRule"/>
</dbReference>
<evidence type="ECO:0000313" key="7">
    <source>
        <dbReference type="EMBL" id="ALV86293.1"/>
    </source>
</evidence>
<comment type="similarity">
    <text evidence="5">Belongs to the Vgb family.</text>
</comment>
<evidence type="ECO:0000256" key="6">
    <source>
        <dbReference type="SAM" id="SignalP"/>
    </source>
</evidence>
<dbReference type="PIRSF" id="PIRSF026412">
    <property type="entry name" value="Streptogrm_lyase"/>
    <property type="match status" value="1"/>
</dbReference>
<keyword evidence="3 5" id="KW-0456">Lyase</keyword>
<dbReference type="InterPro" id="IPR006311">
    <property type="entry name" value="TAT_signal"/>
</dbReference>
<reference evidence="7" key="1">
    <citation type="submission" date="2015-10" db="EMBL/GenBank/DDBJ databases">
        <title>Biosynthesis of SCL-MCL polyhydroxyalkanoates by metagenomic clones in Pseudomonas putida.</title>
        <authorList>
            <person name="Cheng J."/>
            <person name="Charles T.C."/>
        </authorList>
    </citation>
    <scope>NUCLEOTIDE SEQUENCE</scope>
</reference>
<accession>A0A0U3BBA8</accession>
<dbReference type="Gene3D" id="2.130.10.10">
    <property type="entry name" value="YVTN repeat-like/Quinoprotein amine dehydrogenase"/>
    <property type="match status" value="2"/>
</dbReference>
<dbReference type="SUPFAM" id="SSF63829">
    <property type="entry name" value="Calcium-dependent phosphotriesterase"/>
    <property type="match status" value="1"/>
</dbReference>
<dbReference type="GO" id="GO:0030288">
    <property type="term" value="C:outer membrane-bounded periplasmic space"/>
    <property type="evidence" value="ECO:0007669"/>
    <property type="project" value="TreeGrafter"/>
</dbReference>
<dbReference type="PANTHER" id="PTHR40274:SF3">
    <property type="entry name" value="VIRGINIAMYCIN B LYASE"/>
    <property type="match status" value="1"/>
</dbReference>
<dbReference type="GO" id="GO:0017001">
    <property type="term" value="P:antibiotic catabolic process"/>
    <property type="evidence" value="ECO:0007669"/>
    <property type="project" value="UniProtKB-UniRule"/>
</dbReference>
<dbReference type="PANTHER" id="PTHR40274">
    <property type="entry name" value="VIRGINIAMYCIN B LYASE"/>
    <property type="match status" value="1"/>
</dbReference>
<keyword evidence="4 5" id="KW-0046">Antibiotic resistance</keyword>